<keyword evidence="3" id="KW-1185">Reference proteome</keyword>
<gene>
    <name evidence="2" type="ORF">PR048_005263</name>
</gene>
<name>A0ABQ9I7P8_9NEOP</name>
<keyword evidence="1" id="KW-0472">Membrane</keyword>
<feature type="transmembrane region" description="Helical" evidence="1">
    <location>
        <begin position="46"/>
        <end position="66"/>
    </location>
</feature>
<keyword evidence="1" id="KW-0812">Transmembrane</keyword>
<proteinExistence type="predicted"/>
<keyword evidence="1" id="KW-1133">Transmembrane helix</keyword>
<dbReference type="EMBL" id="JARBHB010000002">
    <property type="protein sequence ID" value="KAJ8892682.1"/>
    <property type="molecule type" value="Genomic_DNA"/>
</dbReference>
<reference evidence="2 3" key="1">
    <citation type="submission" date="2023-02" db="EMBL/GenBank/DDBJ databases">
        <title>LHISI_Scaffold_Assembly.</title>
        <authorList>
            <person name="Stuart O.P."/>
            <person name="Cleave R."/>
            <person name="Magrath M.J.L."/>
            <person name="Mikheyev A.S."/>
        </authorList>
    </citation>
    <scope>NUCLEOTIDE SEQUENCE [LARGE SCALE GENOMIC DNA]</scope>
    <source>
        <strain evidence="2">Daus_M_001</strain>
        <tissue evidence="2">Leg muscle</tissue>
    </source>
</reference>
<protein>
    <submittedName>
        <fullName evidence="2">Uncharacterized protein</fullName>
    </submittedName>
</protein>
<dbReference type="Proteomes" id="UP001159363">
    <property type="component" value="Chromosome 2"/>
</dbReference>
<accession>A0ABQ9I7P8</accession>
<organism evidence="2 3">
    <name type="scientific">Dryococelus australis</name>
    <dbReference type="NCBI Taxonomy" id="614101"/>
    <lineage>
        <taxon>Eukaryota</taxon>
        <taxon>Metazoa</taxon>
        <taxon>Ecdysozoa</taxon>
        <taxon>Arthropoda</taxon>
        <taxon>Hexapoda</taxon>
        <taxon>Insecta</taxon>
        <taxon>Pterygota</taxon>
        <taxon>Neoptera</taxon>
        <taxon>Polyneoptera</taxon>
        <taxon>Phasmatodea</taxon>
        <taxon>Verophasmatodea</taxon>
        <taxon>Anareolatae</taxon>
        <taxon>Phasmatidae</taxon>
        <taxon>Eurycanthinae</taxon>
        <taxon>Dryococelus</taxon>
    </lineage>
</organism>
<evidence type="ECO:0000313" key="2">
    <source>
        <dbReference type="EMBL" id="KAJ8892682.1"/>
    </source>
</evidence>
<comment type="caution">
    <text evidence="2">The sequence shown here is derived from an EMBL/GenBank/DDBJ whole genome shotgun (WGS) entry which is preliminary data.</text>
</comment>
<sequence length="122" mass="14216">MPRLAARQIHRQTMTPTATRITTENLFIFHCRKTSSLTWSNASHKMPYNVTTCAFCFLPLFIIPLLQRCNRFRGRTTATLLDGEMCIWKEKWKRESKEGHLLPETVLSVIDSCDLDLFPTIR</sequence>
<evidence type="ECO:0000313" key="3">
    <source>
        <dbReference type="Proteomes" id="UP001159363"/>
    </source>
</evidence>
<evidence type="ECO:0000256" key="1">
    <source>
        <dbReference type="SAM" id="Phobius"/>
    </source>
</evidence>